<sequence>MASSATPPVLSRDAALEHQPKKGTYQIVLANPYLFGVALFSSLGGFLFGYDQGVVSGILTMESFGVAFPRTYLDSGFKGWFVSTLLLAAWFGSLLNGPIADRVGRRKSIMLAIVIFTIGSAVQAGAVSVAMIFVGRAIAGLAIGILTMVVPLYMAEVSLPEIRGGIVVLQQLAITIGILFSFWIDYGTNHIGGTRCAPNIPYTGGTTGSRTFDPRSDVGPHGCTGQSDASWRVPFSLQILPGLILGIGMIFFPESPRWLMKQDRDDDAIVVLSKLRRQAPDNPLLLAEYVEIRAEVSFEQQFIRETYPNVSALKLQGIQYWSLLSNKSSFRRLAIGCCIMFFQQFIGCNAMIYYAPTIFGQLGLDGNTTSLLATGVYGIVNCLSTLPALFLIDNVGRRPLLMCGALGTMISLVIVAGIIGAYGDDLVNHKSAGWAGIAFIYIYDINFSYSFAPIGWVLPSEIFNLAIRSKAISITTSTTWMCNFIIGLVTPDMLDSITWGTYVFFAAFALIALVFVYFLVPETRGKALEDMDAVFGDAAAHEEKQRMRQIEAQLTGQHIHAINKDKVVDEEHVE</sequence>
<dbReference type="PRINTS" id="PR00171">
    <property type="entry name" value="SUGRTRNSPORT"/>
</dbReference>
<dbReference type="Proteomes" id="UP000070700">
    <property type="component" value="Unassembled WGS sequence"/>
</dbReference>
<keyword evidence="11" id="KW-1185">Reference proteome</keyword>
<evidence type="ECO:0000313" key="11">
    <source>
        <dbReference type="Proteomes" id="UP000070700"/>
    </source>
</evidence>
<dbReference type="SUPFAM" id="SSF103473">
    <property type="entry name" value="MFS general substrate transporter"/>
    <property type="match status" value="1"/>
</dbReference>
<feature type="transmembrane region" description="Helical" evidence="8">
    <location>
        <begin position="471"/>
        <end position="490"/>
    </location>
</feature>
<protein>
    <submittedName>
        <fullName evidence="10">Putative MFS sugar transporter</fullName>
    </submittedName>
</protein>
<feature type="transmembrane region" description="Helical" evidence="8">
    <location>
        <begin position="79"/>
        <end position="97"/>
    </location>
</feature>
<dbReference type="NCBIfam" id="TIGR00879">
    <property type="entry name" value="SP"/>
    <property type="match status" value="1"/>
</dbReference>
<keyword evidence="6 8" id="KW-0472">Membrane</keyword>
<evidence type="ECO:0000256" key="4">
    <source>
        <dbReference type="ARBA" id="ARBA00022692"/>
    </source>
</evidence>
<evidence type="ECO:0000256" key="8">
    <source>
        <dbReference type="SAM" id="Phobius"/>
    </source>
</evidence>
<dbReference type="InterPro" id="IPR050360">
    <property type="entry name" value="MFS_Sugar_Transporters"/>
</dbReference>
<dbReference type="InParanoid" id="A0A194XAE8"/>
<dbReference type="PROSITE" id="PS00217">
    <property type="entry name" value="SUGAR_TRANSPORT_2"/>
    <property type="match status" value="1"/>
</dbReference>
<dbReference type="InterPro" id="IPR003663">
    <property type="entry name" value="Sugar/inositol_transpt"/>
</dbReference>
<dbReference type="InterPro" id="IPR020846">
    <property type="entry name" value="MFS_dom"/>
</dbReference>
<reference evidence="10 11" key="1">
    <citation type="submission" date="2015-10" db="EMBL/GenBank/DDBJ databases">
        <title>Full genome of DAOMC 229536 Phialocephala scopiformis, a fungal endophyte of spruce producing the potent anti-insectan compound rugulosin.</title>
        <authorList>
            <consortium name="DOE Joint Genome Institute"/>
            <person name="Walker A.K."/>
            <person name="Frasz S.L."/>
            <person name="Seifert K.A."/>
            <person name="Miller J.D."/>
            <person name="Mondo S.J."/>
            <person name="Labutti K."/>
            <person name="Lipzen A."/>
            <person name="Dockter R."/>
            <person name="Kennedy M."/>
            <person name="Grigoriev I.V."/>
            <person name="Spatafora J.W."/>
        </authorList>
    </citation>
    <scope>NUCLEOTIDE SEQUENCE [LARGE SCALE GENOMIC DNA]</scope>
    <source>
        <strain evidence="10 11">CBS 120377</strain>
    </source>
</reference>
<dbReference type="GO" id="GO:0016020">
    <property type="term" value="C:membrane"/>
    <property type="evidence" value="ECO:0007669"/>
    <property type="project" value="UniProtKB-SubCell"/>
</dbReference>
<evidence type="ECO:0000313" key="10">
    <source>
        <dbReference type="EMBL" id="KUJ17114.1"/>
    </source>
</evidence>
<feature type="transmembrane region" description="Helical" evidence="8">
    <location>
        <begin position="375"/>
        <end position="392"/>
    </location>
</feature>
<dbReference type="PANTHER" id="PTHR48022">
    <property type="entry name" value="PLASTIDIC GLUCOSE TRANSPORTER 4"/>
    <property type="match status" value="1"/>
</dbReference>
<evidence type="ECO:0000256" key="5">
    <source>
        <dbReference type="ARBA" id="ARBA00022989"/>
    </source>
</evidence>
<evidence type="ECO:0000259" key="9">
    <source>
        <dbReference type="PROSITE" id="PS50850"/>
    </source>
</evidence>
<dbReference type="GO" id="GO:0005351">
    <property type="term" value="F:carbohydrate:proton symporter activity"/>
    <property type="evidence" value="ECO:0007669"/>
    <property type="project" value="TreeGrafter"/>
</dbReference>
<feature type="domain" description="Major facilitator superfamily (MFS) profile" evidence="9">
    <location>
        <begin position="37"/>
        <end position="524"/>
    </location>
</feature>
<feature type="transmembrane region" description="Helical" evidence="8">
    <location>
        <begin position="434"/>
        <end position="459"/>
    </location>
</feature>
<feature type="transmembrane region" description="Helical" evidence="8">
    <location>
        <begin position="235"/>
        <end position="252"/>
    </location>
</feature>
<accession>A0A194XAE8</accession>
<dbReference type="InterPro" id="IPR005828">
    <property type="entry name" value="MFS_sugar_transport-like"/>
</dbReference>
<evidence type="ECO:0000256" key="3">
    <source>
        <dbReference type="ARBA" id="ARBA00022448"/>
    </source>
</evidence>
<keyword evidence="10" id="KW-0762">Sugar transport</keyword>
<name>A0A194XAE8_MOLSC</name>
<keyword evidence="4 8" id="KW-0812">Transmembrane</keyword>
<dbReference type="RefSeq" id="XP_018071469.1">
    <property type="nucleotide sequence ID" value="XM_018211921.1"/>
</dbReference>
<gene>
    <name evidence="10" type="ORF">LY89DRAFT_646265</name>
</gene>
<feature type="transmembrane region" description="Helical" evidence="8">
    <location>
        <begin position="399"/>
        <end position="422"/>
    </location>
</feature>
<dbReference type="InterPro" id="IPR036259">
    <property type="entry name" value="MFS_trans_sf"/>
</dbReference>
<feature type="transmembrane region" description="Helical" evidence="8">
    <location>
        <begin position="333"/>
        <end position="355"/>
    </location>
</feature>
<dbReference type="GeneID" id="28821647"/>
<evidence type="ECO:0000256" key="1">
    <source>
        <dbReference type="ARBA" id="ARBA00004141"/>
    </source>
</evidence>
<dbReference type="OrthoDB" id="8120565at2759"/>
<keyword evidence="3 7" id="KW-0813">Transport</keyword>
<evidence type="ECO:0000256" key="6">
    <source>
        <dbReference type="ARBA" id="ARBA00023136"/>
    </source>
</evidence>
<feature type="transmembrane region" description="Helical" evidence="8">
    <location>
        <begin position="166"/>
        <end position="184"/>
    </location>
</feature>
<feature type="transmembrane region" description="Helical" evidence="8">
    <location>
        <begin position="137"/>
        <end position="154"/>
    </location>
</feature>
<feature type="transmembrane region" description="Helical" evidence="8">
    <location>
        <begin position="502"/>
        <end position="520"/>
    </location>
</feature>
<dbReference type="PANTHER" id="PTHR48022:SF48">
    <property type="entry name" value="SUGAR TRANSPORTER, PUTATIVE (AFU_ORTHOLOGUE AFUA_3G06730)-RELATED"/>
    <property type="match status" value="1"/>
</dbReference>
<dbReference type="PROSITE" id="PS00216">
    <property type="entry name" value="SUGAR_TRANSPORT_1"/>
    <property type="match status" value="1"/>
</dbReference>
<dbReference type="FunFam" id="1.20.1250.20:FF:000388">
    <property type="entry name" value="MFS sugar transporter, putative"/>
    <property type="match status" value="1"/>
</dbReference>
<feature type="transmembrane region" description="Helical" evidence="8">
    <location>
        <begin position="28"/>
        <end position="50"/>
    </location>
</feature>
<dbReference type="EMBL" id="KQ947415">
    <property type="protein sequence ID" value="KUJ17114.1"/>
    <property type="molecule type" value="Genomic_DNA"/>
</dbReference>
<proteinExistence type="inferred from homology"/>
<dbReference type="InterPro" id="IPR005829">
    <property type="entry name" value="Sugar_transporter_CS"/>
</dbReference>
<comment type="similarity">
    <text evidence="2 7">Belongs to the major facilitator superfamily. Sugar transporter (TC 2.A.1.1) family.</text>
</comment>
<organism evidence="10 11">
    <name type="scientific">Mollisia scopiformis</name>
    <name type="common">Conifer needle endophyte fungus</name>
    <name type="synonym">Phialocephala scopiformis</name>
    <dbReference type="NCBI Taxonomy" id="149040"/>
    <lineage>
        <taxon>Eukaryota</taxon>
        <taxon>Fungi</taxon>
        <taxon>Dikarya</taxon>
        <taxon>Ascomycota</taxon>
        <taxon>Pezizomycotina</taxon>
        <taxon>Leotiomycetes</taxon>
        <taxon>Helotiales</taxon>
        <taxon>Mollisiaceae</taxon>
        <taxon>Mollisia</taxon>
    </lineage>
</organism>
<dbReference type="Pfam" id="PF00083">
    <property type="entry name" value="Sugar_tr"/>
    <property type="match status" value="1"/>
</dbReference>
<feature type="transmembrane region" description="Helical" evidence="8">
    <location>
        <begin position="109"/>
        <end position="131"/>
    </location>
</feature>
<keyword evidence="5 8" id="KW-1133">Transmembrane helix</keyword>
<dbReference type="Gene3D" id="1.20.1250.20">
    <property type="entry name" value="MFS general substrate transporter like domains"/>
    <property type="match status" value="2"/>
</dbReference>
<evidence type="ECO:0000256" key="7">
    <source>
        <dbReference type="RuleBase" id="RU003346"/>
    </source>
</evidence>
<dbReference type="PROSITE" id="PS50850">
    <property type="entry name" value="MFS"/>
    <property type="match status" value="1"/>
</dbReference>
<evidence type="ECO:0000256" key="2">
    <source>
        <dbReference type="ARBA" id="ARBA00010992"/>
    </source>
</evidence>
<dbReference type="AlphaFoldDB" id="A0A194XAE8"/>
<dbReference type="KEGG" id="psco:LY89DRAFT_646265"/>
<dbReference type="FunFam" id="1.20.1250.20:FF:000451">
    <property type="entry name" value="MFS sugar transporter, putative"/>
    <property type="match status" value="1"/>
</dbReference>
<comment type="subcellular location">
    <subcellularLocation>
        <location evidence="1">Membrane</location>
        <topology evidence="1">Multi-pass membrane protein</topology>
    </subcellularLocation>
</comment>